<dbReference type="Proteomes" id="UP001338137">
    <property type="component" value="Unassembled WGS sequence"/>
</dbReference>
<evidence type="ECO:0000313" key="2">
    <source>
        <dbReference type="Proteomes" id="UP001338137"/>
    </source>
</evidence>
<evidence type="ECO:0000313" key="1">
    <source>
        <dbReference type="EMBL" id="MEC0232522.1"/>
    </source>
</evidence>
<organism evidence="1 2">
    <name type="scientific">Paenibacillus alba</name>
    <dbReference type="NCBI Taxonomy" id="1197127"/>
    <lineage>
        <taxon>Bacteria</taxon>
        <taxon>Bacillati</taxon>
        <taxon>Bacillota</taxon>
        <taxon>Bacilli</taxon>
        <taxon>Bacillales</taxon>
        <taxon>Paenibacillaceae</taxon>
        <taxon>Paenibacillus</taxon>
    </lineage>
</organism>
<reference evidence="1 2" key="1">
    <citation type="submission" date="2023-03" db="EMBL/GenBank/DDBJ databases">
        <title>Bacillus Genome Sequencing.</title>
        <authorList>
            <person name="Dunlap C."/>
        </authorList>
    </citation>
    <scope>NUCLEOTIDE SEQUENCE [LARGE SCALE GENOMIC DNA]</scope>
    <source>
        <strain evidence="1 2">BD-533</strain>
    </source>
</reference>
<dbReference type="EMBL" id="JARLKY010000129">
    <property type="protein sequence ID" value="MEC0232522.1"/>
    <property type="molecule type" value="Genomic_DNA"/>
</dbReference>
<gene>
    <name evidence="1" type="ORF">P4I72_36015</name>
</gene>
<protein>
    <submittedName>
        <fullName evidence="1">Uncharacterized protein</fullName>
    </submittedName>
</protein>
<accession>A0ABU6GE83</accession>
<dbReference type="Pfam" id="PF26595">
    <property type="entry name" value="A_ENA"/>
    <property type="match status" value="1"/>
</dbReference>
<dbReference type="RefSeq" id="WP_326076713.1">
    <property type="nucleotide sequence ID" value="NZ_JARLKY010000129.1"/>
</dbReference>
<proteinExistence type="predicted"/>
<sequence>MNSNNQRSSVEASSHSSAVTHLLQSIAIEEEALANLIRTEANKTSSFIGVECNFPSEPSTQDILTYNQGVIQFMDTMIMTQWLMLKKLNAITHIQSLHTKNQHETENRDSKKISGLENWEYDNIDY</sequence>
<name>A0ABU6GE83_9BACL</name>
<keyword evidence="2" id="KW-1185">Reference proteome</keyword>
<comment type="caution">
    <text evidence="1">The sequence shown here is derived from an EMBL/GenBank/DDBJ whole genome shotgun (WGS) entry which is preliminary data.</text>
</comment>
<dbReference type="InterPro" id="IPR058705">
    <property type="entry name" value="A_ENA"/>
</dbReference>